<dbReference type="InterPro" id="IPR049734">
    <property type="entry name" value="NudC-like_C"/>
</dbReference>
<comment type="cofactor">
    <cofactor evidence="1">
        <name>Mg(2+)</name>
        <dbReference type="ChEBI" id="CHEBI:18420"/>
    </cofactor>
</comment>
<evidence type="ECO:0000256" key="9">
    <source>
        <dbReference type="ARBA" id="ARBA00023679"/>
    </source>
</evidence>
<dbReference type="PANTHER" id="PTHR42904:SF6">
    <property type="entry name" value="NAD-CAPPED RNA HYDROLASE NUDT12"/>
    <property type="match status" value="1"/>
</dbReference>
<dbReference type="Pfam" id="PF00293">
    <property type="entry name" value="NUDIX"/>
    <property type="match status" value="1"/>
</dbReference>
<dbReference type="GO" id="GO:0005829">
    <property type="term" value="C:cytosol"/>
    <property type="evidence" value="ECO:0007669"/>
    <property type="project" value="TreeGrafter"/>
</dbReference>
<dbReference type="InterPro" id="IPR015797">
    <property type="entry name" value="NUDIX_hydrolase-like_dom_sf"/>
</dbReference>
<evidence type="ECO:0000313" key="13">
    <source>
        <dbReference type="Proteomes" id="UP000281738"/>
    </source>
</evidence>
<proteinExistence type="inferred from homology"/>
<dbReference type="OrthoDB" id="9791656at2"/>
<evidence type="ECO:0000256" key="6">
    <source>
        <dbReference type="ARBA" id="ARBA00022801"/>
    </source>
</evidence>
<name>A0A3N2CXW1_9ACTN</name>
<dbReference type="CDD" id="cd03429">
    <property type="entry name" value="NUDIX_NADH_pyrophosphatase_Nudt13"/>
    <property type="match status" value="1"/>
</dbReference>
<dbReference type="RefSeq" id="WP_123392015.1">
    <property type="nucleotide sequence ID" value="NZ_RKHO01000001.1"/>
</dbReference>
<evidence type="ECO:0000256" key="7">
    <source>
        <dbReference type="ARBA" id="ARBA00022842"/>
    </source>
</evidence>
<evidence type="ECO:0000313" key="12">
    <source>
        <dbReference type="EMBL" id="ROR92380.1"/>
    </source>
</evidence>
<dbReference type="NCBIfam" id="NF001299">
    <property type="entry name" value="PRK00241.1"/>
    <property type="match status" value="1"/>
</dbReference>
<dbReference type="SUPFAM" id="SSF55811">
    <property type="entry name" value="Nudix"/>
    <property type="match status" value="1"/>
</dbReference>
<evidence type="ECO:0000256" key="1">
    <source>
        <dbReference type="ARBA" id="ARBA00001946"/>
    </source>
</evidence>
<reference evidence="12 13" key="1">
    <citation type="submission" date="2018-11" db="EMBL/GenBank/DDBJ databases">
        <title>Sequencing the genomes of 1000 actinobacteria strains.</title>
        <authorList>
            <person name="Klenk H.-P."/>
        </authorList>
    </citation>
    <scope>NUCLEOTIDE SEQUENCE [LARGE SCALE GENOMIC DNA]</scope>
    <source>
        <strain evidence="12 13">DSM 12652</strain>
    </source>
</reference>
<dbReference type="InterPro" id="IPR000086">
    <property type="entry name" value="NUDIX_hydrolase_dom"/>
</dbReference>
<keyword evidence="8" id="KW-0520">NAD</keyword>
<sequence>MNRTLPHVALSQHAHDRHGELRRDEAWLDERWHDAATRVLVISGARLRPVDGKVAWVPSADAPPGGLRLLLGERDEVEHFALLVDPTEAPGDREEWVPLRSVVMGLVDDTIEDGPLVMHAIGMAEWHAATTFCPRCGDRLEPRQAGHVLHSPRCGRDQFPRSDPAVIMLVTDGEPGSPEERALLGRSPAWPAGRYSTLAGFVEPGETMEDAVRREVAEETGVEVGEVAYFGSQPWPMPASLMVGFTGRATSTRVDVDGAEIEAAGWFTREDLRTQSEAGTLVLPSGVSISRSLIEDWYGGPLTGQW</sequence>
<protein>
    <recommendedName>
        <fullName evidence="4">NAD(+) diphosphatase</fullName>
        <ecNumber evidence="4">3.6.1.22</ecNumber>
    </recommendedName>
</protein>
<evidence type="ECO:0000256" key="8">
    <source>
        <dbReference type="ARBA" id="ARBA00023027"/>
    </source>
</evidence>
<keyword evidence="7" id="KW-0460">Magnesium</keyword>
<dbReference type="GO" id="GO:0046872">
    <property type="term" value="F:metal ion binding"/>
    <property type="evidence" value="ECO:0007669"/>
    <property type="project" value="UniProtKB-KW"/>
</dbReference>
<dbReference type="InterPro" id="IPR020084">
    <property type="entry name" value="NUDIX_hydrolase_CS"/>
</dbReference>
<accession>A0A3N2CXW1</accession>
<comment type="caution">
    <text evidence="12">The sequence shown here is derived from an EMBL/GenBank/DDBJ whole genome shotgun (WGS) entry which is preliminary data.</text>
</comment>
<dbReference type="InterPro" id="IPR050241">
    <property type="entry name" value="NAD-cap_RNA_hydrolase_NudC"/>
</dbReference>
<dbReference type="GO" id="GO:0019677">
    <property type="term" value="P:NAD+ catabolic process"/>
    <property type="evidence" value="ECO:0007669"/>
    <property type="project" value="TreeGrafter"/>
</dbReference>
<dbReference type="GO" id="GO:0035529">
    <property type="term" value="F:NADH pyrophosphatase activity"/>
    <property type="evidence" value="ECO:0007669"/>
    <property type="project" value="TreeGrafter"/>
</dbReference>
<evidence type="ECO:0000256" key="5">
    <source>
        <dbReference type="ARBA" id="ARBA00022723"/>
    </source>
</evidence>
<gene>
    <name evidence="12" type="ORF">EDD33_3270</name>
</gene>
<dbReference type="GO" id="GO:0006742">
    <property type="term" value="P:NADP+ catabolic process"/>
    <property type="evidence" value="ECO:0007669"/>
    <property type="project" value="TreeGrafter"/>
</dbReference>
<dbReference type="PROSITE" id="PS00893">
    <property type="entry name" value="NUDIX_BOX"/>
    <property type="match status" value="1"/>
</dbReference>
<dbReference type="PROSITE" id="PS51462">
    <property type="entry name" value="NUDIX"/>
    <property type="match status" value="1"/>
</dbReference>
<evidence type="ECO:0000256" key="3">
    <source>
        <dbReference type="ARBA" id="ARBA00009595"/>
    </source>
</evidence>
<dbReference type="PANTHER" id="PTHR42904">
    <property type="entry name" value="NUDIX HYDROLASE, NUDC SUBFAMILY"/>
    <property type="match status" value="1"/>
</dbReference>
<evidence type="ECO:0000256" key="4">
    <source>
        <dbReference type="ARBA" id="ARBA00012381"/>
    </source>
</evidence>
<dbReference type="PRINTS" id="PR00502">
    <property type="entry name" value="NUDIXFAMILY"/>
</dbReference>
<dbReference type="AlphaFoldDB" id="A0A3N2CXW1"/>
<evidence type="ECO:0000256" key="10">
    <source>
        <dbReference type="RuleBase" id="RU003476"/>
    </source>
</evidence>
<dbReference type="Gene3D" id="3.90.79.20">
    <property type="match status" value="1"/>
</dbReference>
<keyword evidence="13" id="KW-1185">Reference proteome</keyword>
<dbReference type="Gene3D" id="3.90.79.10">
    <property type="entry name" value="Nucleoside Triphosphate Pyrophosphohydrolase"/>
    <property type="match status" value="1"/>
</dbReference>
<dbReference type="EMBL" id="RKHO01000001">
    <property type="protein sequence ID" value="ROR92380.1"/>
    <property type="molecule type" value="Genomic_DNA"/>
</dbReference>
<dbReference type="InterPro" id="IPR020476">
    <property type="entry name" value="Nudix_hydrolase"/>
</dbReference>
<keyword evidence="5" id="KW-0479">Metal-binding</keyword>
<feature type="domain" description="Nudix hydrolase" evidence="11">
    <location>
        <begin position="160"/>
        <end position="289"/>
    </location>
</feature>
<evidence type="ECO:0000256" key="2">
    <source>
        <dbReference type="ARBA" id="ARBA00001947"/>
    </source>
</evidence>
<comment type="cofactor">
    <cofactor evidence="2">
        <name>Zn(2+)</name>
        <dbReference type="ChEBI" id="CHEBI:29105"/>
    </cofactor>
</comment>
<comment type="catalytic activity">
    <reaction evidence="9">
        <text>a 5'-end NAD(+)-phospho-ribonucleoside in mRNA + H2O = a 5'-end phospho-adenosine-phospho-ribonucleoside in mRNA + beta-nicotinamide D-ribonucleotide + 2 H(+)</text>
        <dbReference type="Rhea" id="RHEA:60876"/>
        <dbReference type="Rhea" id="RHEA-COMP:15698"/>
        <dbReference type="Rhea" id="RHEA-COMP:15719"/>
        <dbReference type="ChEBI" id="CHEBI:14649"/>
        <dbReference type="ChEBI" id="CHEBI:15377"/>
        <dbReference type="ChEBI" id="CHEBI:15378"/>
        <dbReference type="ChEBI" id="CHEBI:144029"/>
        <dbReference type="ChEBI" id="CHEBI:144051"/>
    </reaction>
    <physiologicalReaction direction="left-to-right" evidence="9">
        <dbReference type="Rhea" id="RHEA:60877"/>
    </physiologicalReaction>
</comment>
<evidence type="ECO:0000259" key="11">
    <source>
        <dbReference type="PROSITE" id="PS51462"/>
    </source>
</evidence>
<organism evidence="12 13">
    <name type="scientific">Nocardioides aurantiacus</name>
    <dbReference type="NCBI Taxonomy" id="86796"/>
    <lineage>
        <taxon>Bacteria</taxon>
        <taxon>Bacillati</taxon>
        <taxon>Actinomycetota</taxon>
        <taxon>Actinomycetes</taxon>
        <taxon>Propionibacteriales</taxon>
        <taxon>Nocardioidaceae</taxon>
        <taxon>Nocardioides</taxon>
    </lineage>
</organism>
<dbReference type="Proteomes" id="UP000281738">
    <property type="component" value="Unassembled WGS sequence"/>
</dbReference>
<dbReference type="EC" id="3.6.1.22" evidence="4"/>
<comment type="similarity">
    <text evidence="3">Belongs to the Nudix hydrolase family. NudC subfamily.</text>
</comment>
<keyword evidence="6 10" id="KW-0378">Hydrolase</keyword>